<dbReference type="HOGENOM" id="CLU_1022585_0_0_0"/>
<evidence type="ECO:0000313" key="1">
    <source>
        <dbReference type="EMBL" id="ABV33325.1"/>
    </source>
</evidence>
<name>A8F591_PSELT</name>
<dbReference type="Proteomes" id="UP000002016">
    <property type="component" value="Chromosome"/>
</dbReference>
<dbReference type="OrthoDB" id="37065at2"/>
<dbReference type="KEGG" id="tle:Tlet_0759"/>
<reference evidence="1 2" key="1">
    <citation type="submission" date="2007-08" db="EMBL/GenBank/DDBJ databases">
        <title>Complete sequence of Thermotoga lettingae TMO.</title>
        <authorList>
            <consortium name="US DOE Joint Genome Institute"/>
            <person name="Copeland A."/>
            <person name="Lucas S."/>
            <person name="Lapidus A."/>
            <person name="Barry K."/>
            <person name="Glavina del Rio T."/>
            <person name="Dalin E."/>
            <person name="Tice H."/>
            <person name="Pitluck S."/>
            <person name="Foster B."/>
            <person name="Bruce D."/>
            <person name="Schmutz J."/>
            <person name="Larimer F."/>
            <person name="Land M."/>
            <person name="Hauser L."/>
            <person name="Kyrpides N."/>
            <person name="Mikhailova N."/>
            <person name="Nelson K."/>
            <person name="Gogarten J.P."/>
            <person name="Noll K."/>
            <person name="Richardson P."/>
        </authorList>
    </citation>
    <scope>NUCLEOTIDE SEQUENCE [LARGE SCALE GENOMIC DNA]</scope>
    <source>
        <strain evidence="2">ATCC BAA-301 / DSM 14385 / NBRC 107922 / TMO</strain>
    </source>
</reference>
<accession>A8F591</accession>
<dbReference type="STRING" id="416591.Tlet_0759"/>
<sequence length="271" mass="31232" precursor="true">MRKVLIFAYAIIVVAFALGQSFVELFLNSSYFGRRIVTEYGASNKSRIEIVYRWPEDKIVQVLSPLVLIWAKHSGSFIMGHANNFRMSPLEILDLEDLFIKQLKQIGISKVEKLENKYRISIDSPSGLFTATINDKGYPEKITRIFQGITTELVYEDIQPLDQSFDEIARKYNIKLTDNSITLPNEIKEILKTVSWYTVSRLKIGSEQVVLIMANHKSGSIFKMVYSSREVNINIEQNEKMIQCKGDGYYIYVITQDEEVFDQIQQIISSE</sequence>
<reference evidence="1 2" key="2">
    <citation type="journal article" date="2009" name="Proc. Natl. Acad. Sci. U.S.A.">
        <title>On the chimeric nature, thermophilic origin, and phylogenetic placement of the Thermotogales.</title>
        <authorList>
            <person name="Zhaxybayeva O."/>
            <person name="Swithers K.S."/>
            <person name="Lapierre P."/>
            <person name="Fournier G.P."/>
            <person name="Bickhart D.M."/>
            <person name="DeBoy R.T."/>
            <person name="Nelson K.E."/>
            <person name="Nesbo C.L."/>
            <person name="Doolittle W.F."/>
            <person name="Gogarten J.P."/>
            <person name="Noll K.M."/>
        </authorList>
    </citation>
    <scope>NUCLEOTIDE SEQUENCE [LARGE SCALE GENOMIC DNA]</scope>
    <source>
        <strain evidence="2">ATCC BAA-301 / DSM 14385 / NBRC 107922 / TMO</strain>
    </source>
</reference>
<organism evidence="1 2">
    <name type="scientific">Pseudothermotoga lettingae (strain ATCC BAA-301 / DSM 14385 / NBRC 107922 / TMO)</name>
    <name type="common">Thermotoga lettingae</name>
    <dbReference type="NCBI Taxonomy" id="416591"/>
    <lineage>
        <taxon>Bacteria</taxon>
        <taxon>Thermotogati</taxon>
        <taxon>Thermotogota</taxon>
        <taxon>Thermotogae</taxon>
        <taxon>Thermotogales</taxon>
        <taxon>Thermotogaceae</taxon>
        <taxon>Pseudothermotoga</taxon>
    </lineage>
</organism>
<protein>
    <submittedName>
        <fullName evidence="1">Uncharacterized protein</fullName>
    </submittedName>
</protein>
<gene>
    <name evidence="1" type="ordered locus">Tlet_0759</name>
</gene>
<dbReference type="AlphaFoldDB" id="A8F591"/>
<dbReference type="RefSeq" id="WP_012002806.1">
    <property type="nucleotide sequence ID" value="NC_009828.1"/>
</dbReference>
<dbReference type="EMBL" id="CP000812">
    <property type="protein sequence ID" value="ABV33325.1"/>
    <property type="molecule type" value="Genomic_DNA"/>
</dbReference>
<proteinExistence type="predicted"/>
<keyword evidence="2" id="KW-1185">Reference proteome</keyword>
<evidence type="ECO:0000313" key="2">
    <source>
        <dbReference type="Proteomes" id="UP000002016"/>
    </source>
</evidence>